<dbReference type="EMBL" id="JAHUTI010012884">
    <property type="protein sequence ID" value="MED6236814.1"/>
    <property type="molecule type" value="Genomic_DNA"/>
</dbReference>
<comment type="caution">
    <text evidence="2">The sequence shown here is derived from an EMBL/GenBank/DDBJ whole genome shotgun (WGS) entry which is preliminary data.</text>
</comment>
<dbReference type="Proteomes" id="UP001345963">
    <property type="component" value="Unassembled WGS sequence"/>
</dbReference>
<organism evidence="2 3">
    <name type="scientific">Ataeniobius toweri</name>
    <dbReference type="NCBI Taxonomy" id="208326"/>
    <lineage>
        <taxon>Eukaryota</taxon>
        <taxon>Metazoa</taxon>
        <taxon>Chordata</taxon>
        <taxon>Craniata</taxon>
        <taxon>Vertebrata</taxon>
        <taxon>Euteleostomi</taxon>
        <taxon>Actinopterygii</taxon>
        <taxon>Neopterygii</taxon>
        <taxon>Teleostei</taxon>
        <taxon>Neoteleostei</taxon>
        <taxon>Acanthomorphata</taxon>
        <taxon>Ovalentaria</taxon>
        <taxon>Atherinomorphae</taxon>
        <taxon>Cyprinodontiformes</taxon>
        <taxon>Goodeidae</taxon>
        <taxon>Ataeniobius</taxon>
    </lineage>
</organism>
<sequence length="107" mass="11930">MLRRRPLLPGPHGHSSGEAAHPGRPGNLVVRGPDPAYYRRADAQRLQQLVHLLLRTAEHATEVQPHLCLIFISLNLKNWTEVESSFRGDESVGNFLKISSIANDNLC</sequence>
<evidence type="ECO:0000313" key="2">
    <source>
        <dbReference type="EMBL" id="MED6236814.1"/>
    </source>
</evidence>
<feature type="region of interest" description="Disordered" evidence="1">
    <location>
        <begin position="1"/>
        <end position="32"/>
    </location>
</feature>
<evidence type="ECO:0000256" key="1">
    <source>
        <dbReference type="SAM" id="MobiDB-lite"/>
    </source>
</evidence>
<protein>
    <submittedName>
        <fullName evidence="2">Uncharacterized protein</fullName>
    </submittedName>
</protein>
<name>A0ABU7AH58_9TELE</name>
<gene>
    <name evidence="2" type="ORF">ATANTOWER_014651</name>
</gene>
<reference evidence="2 3" key="1">
    <citation type="submission" date="2021-07" db="EMBL/GenBank/DDBJ databases">
        <authorList>
            <person name="Palmer J.M."/>
        </authorList>
    </citation>
    <scope>NUCLEOTIDE SEQUENCE [LARGE SCALE GENOMIC DNA]</scope>
    <source>
        <strain evidence="2 3">AT_MEX2019</strain>
        <tissue evidence="2">Muscle</tissue>
    </source>
</reference>
<accession>A0ABU7AH58</accession>
<evidence type="ECO:0000313" key="3">
    <source>
        <dbReference type="Proteomes" id="UP001345963"/>
    </source>
</evidence>
<proteinExistence type="predicted"/>
<keyword evidence="3" id="KW-1185">Reference proteome</keyword>